<dbReference type="InterPro" id="IPR008884">
    <property type="entry name" value="TylF_MeTrfase"/>
</dbReference>
<evidence type="ECO:0000313" key="1">
    <source>
        <dbReference type="EMBL" id="QHS88716.1"/>
    </source>
</evidence>
<dbReference type="EMBL" id="MN739102">
    <property type="protein sequence ID" value="QHS88716.1"/>
    <property type="molecule type" value="Genomic_DNA"/>
</dbReference>
<organism evidence="1">
    <name type="scientific">viral metagenome</name>
    <dbReference type="NCBI Taxonomy" id="1070528"/>
    <lineage>
        <taxon>unclassified sequences</taxon>
        <taxon>metagenomes</taxon>
        <taxon>organismal metagenomes</taxon>
    </lineage>
</organism>
<accession>A0A6C0B9D9</accession>
<reference evidence="1" key="1">
    <citation type="journal article" date="2020" name="Nature">
        <title>Giant virus diversity and host interactions through global metagenomics.</title>
        <authorList>
            <person name="Schulz F."/>
            <person name="Roux S."/>
            <person name="Paez-Espino D."/>
            <person name="Jungbluth S."/>
            <person name="Walsh D.A."/>
            <person name="Denef V.J."/>
            <person name="McMahon K.D."/>
            <person name="Konstantinidis K.T."/>
            <person name="Eloe-Fadrosh E.A."/>
            <person name="Kyrpides N.C."/>
            <person name="Woyke T."/>
        </authorList>
    </citation>
    <scope>NUCLEOTIDE SEQUENCE</scope>
    <source>
        <strain evidence="1">GVMAG-M-3300010158-59</strain>
    </source>
</reference>
<name>A0A6C0B9D9_9ZZZZ</name>
<dbReference type="Pfam" id="PF05711">
    <property type="entry name" value="TylF"/>
    <property type="match status" value="1"/>
</dbReference>
<protein>
    <recommendedName>
        <fullName evidence="2">Methyltransferase</fullName>
    </recommendedName>
</protein>
<dbReference type="PANTHER" id="PTHR40036">
    <property type="entry name" value="MACROCIN O-METHYLTRANSFERASE"/>
    <property type="match status" value="1"/>
</dbReference>
<proteinExistence type="predicted"/>
<sequence>MQNSEQPAILFNKASNKKLDTYIDKLQALPEKHIADFALYTPINSMQSFLAKYELMKMIQGIPGAVIEMGVCSGNGLMSLIHCHNILQPTYKYREFYGFDTFEGFPDVHENDIANIKWEKGDFSNNCYDKLNNIIDIHGSYCYAAPPVQLIKGNVNETLPEFLKENKHIIVSLLYLDLDIYEPTKTALKHLLPKMAKGSIIAFDELNWKSFPGETIAVLEELGTKYKFVNLLNSRINYCVIV</sequence>
<dbReference type="InterPro" id="IPR029063">
    <property type="entry name" value="SAM-dependent_MTases_sf"/>
</dbReference>
<dbReference type="AlphaFoldDB" id="A0A6C0B9D9"/>
<evidence type="ECO:0008006" key="2">
    <source>
        <dbReference type="Google" id="ProtNLM"/>
    </source>
</evidence>
<dbReference type="PANTHER" id="PTHR40036:SF1">
    <property type="entry name" value="MACROCIN O-METHYLTRANSFERASE"/>
    <property type="match status" value="1"/>
</dbReference>
<dbReference type="Gene3D" id="3.40.50.150">
    <property type="entry name" value="Vaccinia Virus protein VP39"/>
    <property type="match status" value="1"/>
</dbReference>
<dbReference type="SUPFAM" id="SSF53335">
    <property type="entry name" value="S-adenosyl-L-methionine-dependent methyltransferases"/>
    <property type="match status" value="1"/>
</dbReference>